<evidence type="ECO:0000256" key="4">
    <source>
        <dbReference type="ARBA" id="ARBA00022840"/>
    </source>
</evidence>
<dbReference type="PROSITE" id="PS00107">
    <property type="entry name" value="PROTEIN_KINASE_ATP"/>
    <property type="match status" value="1"/>
</dbReference>
<proteinExistence type="predicted"/>
<dbReference type="EMBL" id="QNRT01000005">
    <property type="protein sequence ID" value="RBP48912.1"/>
    <property type="molecule type" value="Genomic_DNA"/>
</dbReference>
<dbReference type="InParanoid" id="A0A395JGJ6"/>
<keyword evidence="2 5" id="KW-0547">Nucleotide-binding</keyword>
<evidence type="ECO:0000256" key="3">
    <source>
        <dbReference type="ARBA" id="ARBA00022777"/>
    </source>
</evidence>
<dbReference type="InterPro" id="IPR008271">
    <property type="entry name" value="Ser/Thr_kinase_AS"/>
</dbReference>
<dbReference type="RefSeq" id="WP_113955501.1">
    <property type="nucleotide sequence ID" value="NZ_QNRT01000005.1"/>
</dbReference>
<dbReference type="InterPro" id="IPR000719">
    <property type="entry name" value="Prot_kinase_dom"/>
</dbReference>
<evidence type="ECO:0000256" key="2">
    <source>
        <dbReference type="ARBA" id="ARBA00022741"/>
    </source>
</evidence>
<dbReference type="GO" id="GO:0005829">
    <property type="term" value="C:cytosol"/>
    <property type="evidence" value="ECO:0007669"/>
    <property type="project" value="TreeGrafter"/>
</dbReference>
<evidence type="ECO:0000313" key="8">
    <source>
        <dbReference type="Proteomes" id="UP000253083"/>
    </source>
</evidence>
<protein>
    <submittedName>
        <fullName evidence="7">Serine/threonine protein kinase</fullName>
    </submittedName>
</protein>
<sequence>MSILKPKPQNIPAMPLRPDTMVEHYKIGKVIGVGGFSVVYSALDTKTNTVVAIKEFYATNCMRRARDASLHVFPKDQEHKYHIGLKRFFDEGLTLSQIDHPNIVNVSNFFRCNNTAYLVMRFEHGKDLRWFIKNTEYVPDEEFILSVFSMVLAGLKEVHKNHFLHLDIKPSNILLRASGVPLILDLGAAYKFPQKERHKVHTLTHGYSAPEQHEKQNLDLCSDLYAIAMTMRACITHKSPPSAVKRLKKDTLRPLRETHGKHYRKNLILAIDKASQLEPSLRPQSVDEFVEIMTTR</sequence>
<dbReference type="OrthoDB" id="9801841at2"/>
<gene>
    <name evidence="7" type="ORF">DFR28_105251</name>
</gene>
<evidence type="ECO:0000256" key="1">
    <source>
        <dbReference type="ARBA" id="ARBA00022679"/>
    </source>
</evidence>
<dbReference type="Pfam" id="PF00069">
    <property type="entry name" value="Pkinase"/>
    <property type="match status" value="1"/>
</dbReference>
<keyword evidence="8" id="KW-1185">Reference proteome</keyword>
<feature type="binding site" evidence="5">
    <location>
        <position position="54"/>
    </location>
    <ligand>
        <name>ATP</name>
        <dbReference type="ChEBI" id="CHEBI:30616"/>
    </ligand>
</feature>
<accession>A0A395JGJ6</accession>
<dbReference type="SMART" id="SM00220">
    <property type="entry name" value="S_TKc"/>
    <property type="match status" value="1"/>
</dbReference>
<reference evidence="7 8" key="1">
    <citation type="submission" date="2018-06" db="EMBL/GenBank/DDBJ databases">
        <title>Genomic Encyclopedia of Type Strains, Phase IV (KMG-IV): sequencing the most valuable type-strain genomes for metagenomic binning, comparative biology and taxonomic classification.</title>
        <authorList>
            <person name="Goeker M."/>
        </authorList>
    </citation>
    <scope>NUCLEOTIDE SEQUENCE [LARGE SCALE GENOMIC DNA]</scope>
    <source>
        <strain evidence="7 8">DSM 24032</strain>
    </source>
</reference>
<dbReference type="InterPro" id="IPR017441">
    <property type="entry name" value="Protein_kinase_ATP_BS"/>
</dbReference>
<keyword evidence="1" id="KW-0808">Transferase</keyword>
<dbReference type="AlphaFoldDB" id="A0A395JGJ6"/>
<organism evidence="7 8">
    <name type="scientific">Arenicella xantha</name>
    <dbReference type="NCBI Taxonomy" id="644221"/>
    <lineage>
        <taxon>Bacteria</taxon>
        <taxon>Pseudomonadati</taxon>
        <taxon>Pseudomonadota</taxon>
        <taxon>Gammaproteobacteria</taxon>
        <taxon>Arenicellales</taxon>
        <taxon>Arenicellaceae</taxon>
        <taxon>Arenicella</taxon>
    </lineage>
</organism>
<dbReference type="GO" id="GO:0016020">
    <property type="term" value="C:membrane"/>
    <property type="evidence" value="ECO:0007669"/>
    <property type="project" value="TreeGrafter"/>
</dbReference>
<dbReference type="CDD" id="cd14014">
    <property type="entry name" value="STKc_PknB_like"/>
    <property type="match status" value="1"/>
</dbReference>
<keyword evidence="3 7" id="KW-0418">Kinase</keyword>
<dbReference type="InterPro" id="IPR045269">
    <property type="entry name" value="Atg1-like"/>
</dbReference>
<dbReference type="Gene3D" id="3.30.200.20">
    <property type="entry name" value="Phosphorylase Kinase, domain 1"/>
    <property type="match status" value="1"/>
</dbReference>
<dbReference type="PANTHER" id="PTHR24348">
    <property type="entry name" value="SERINE/THREONINE-PROTEIN KINASE UNC-51-RELATED"/>
    <property type="match status" value="1"/>
</dbReference>
<dbReference type="PROSITE" id="PS50011">
    <property type="entry name" value="PROTEIN_KINASE_DOM"/>
    <property type="match status" value="1"/>
</dbReference>
<keyword evidence="4 5" id="KW-0067">ATP-binding</keyword>
<evidence type="ECO:0000313" key="7">
    <source>
        <dbReference type="EMBL" id="RBP48912.1"/>
    </source>
</evidence>
<dbReference type="SUPFAM" id="SSF56112">
    <property type="entry name" value="Protein kinase-like (PK-like)"/>
    <property type="match status" value="1"/>
</dbReference>
<dbReference type="Gene3D" id="1.10.510.10">
    <property type="entry name" value="Transferase(Phosphotransferase) domain 1"/>
    <property type="match status" value="1"/>
</dbReference>
<dbReference type="PANTHER" id="PTHR24348:SF22">
    <property type="entry name" value="NON-SPECIFIC SERINE_THREONINE PROTEIN KINASE"/>
    <property type="match status" value="1"/>
</dbReference>
<dbReference type="GO" id="GO:0005524">
    <property type="term" value="F:ATP binding"/>
    <property type="evidence" value="ECO:0007669"/>
    <property type="project" value="UniProtKB-UniRule"/>
</dbReference>
<feature type="domain" description="Protein kinase" evidence="6">
    <location>
        <begin position="25"/>
        <end position="294"/>
    </location>
</feature>
<dbReference type="PROSITE" id="PS00108">
    <property type="entry name" value="PROTEIN_KINASE_ST"/>
    <property type="match status" value="1"/>
</dbReference>
<comment type="caution">
    <text evidence="7">The sequence shown here is derived from an EMBL/GenBank/DDBJ whole genome shotgun (WGS) entry which is preliminary data.</text>
</comment>
<dbReference type="Proteomes" id="UP000253083">
    <property type="component" value="Unassembled WGS sequence"/>
</dbReference>
<keyword evidence="7" id="KW-0723">Serine/threonine-protein kinase</keyword>
<evidence type="ECO:0000256" key="5">
    <source>
        <dbReference type="PROSITE-ProRule" id="PRU10141"/>
    </source>
</evidence>
<dbReference type="GO" id="GO:0005776">
    <property type="term" value="C:autophagosome"/>
    <property type="evidence" value="ECO:0007669"/>
    <property type="project" value="TreeGrafter"/>
</dbReference>
<name>A0A395JGJ6_9GAMM</name>
<dbReference type="GO" id="GO:0000407">
    <property type="term" value="C:phagophore assembly site"/>
    <property type="evidence" value="ECO:0007669"/>
    <property type="project" value="TreeGrafter"/>
</dbReference>
<evidence type="ECO:0000259" key="6">
    <source>
        <dbReference type="PROSITE" id="PS50011"/>
    </source>
</evidence>
<dbReference type="GO" id="GO:0004674">
    <property type="term" value="F:protein serine/threonine kinase activity"/>
    <property type="evidence" value="ECO:0007669"/>
    <property type="project" value="UniProtKB-KW"/>
</dbReference>
<dbReference type="InterPro" id="IPR011009">
    <property type="entry name" value="Kinase-like_dom_sf"/>
</dbReference>